<dbReference type="Proteomes" id="UP000030652">
    <property type="component" value="Unassembled WGS sequence"/>
</dbReference>
<keyword evidence="2" id="KW-0418">Kinase</keyword>
<organism evidence="2 3">
    <name type="scientific">Candidatus Scalindua brodae</name>
    <dbReference type="NCBI Taxonomy" id="237368"/>
    <lineage>
        <taxon>Bacteria</taxon>
        <taxon>Pseudomonadati</taxon>
        <taxon>Planctomycetota</taxon>
        <taxon>Candidatus Brocadiia</taxon>
        <taxon>Candidatus Brocadiales</taxon>
        <taxon>Candidatus Scalinduaceae</taxon>
        <taxon>Candidatus Scalindua</taxon>
    </lineage>
</organism>
<evidence type="ECO:0000313" key="2">
    <source>
        <dbReference type="EMBL" id="KHE91984.1"/>
    </source>
</evidence>
<dbReference type="Pfam" id="PF06293">
    <property type="entry name" value="Kdo"/>
    <property type="match status" value="1"/>
</dbReference>
<name>A0A0B0EHE3_9BACT</name>
<feature type="region of interest" description="Disordered" evidence="1">
    <location>
        <begin position="1"/>
        <end position="26"/>
    </location>
</feature>
<dbReference type="SUPFAM" id="SSF56112">
    <property type="entry name" value="Protein kinase-like (PK-like)"/>
    <property type="match status" value="1"/>
</dbReference>
<accession>A0A0B0EHE3</accession>
<dbReference type="InterPro" id="IPR011009">
    <property type="entry name" value="Kinase-like_dom_sf"/>
</dbReference>
<feature type="non-terminal residue" evidence="2">
    <location>
        <position position="1"/>
    </location>
</feature>
<sequence>EEEEEEEEEEEHLTASPSQGEEKISSLDSKPSLLDFKKKKAFINSFATTLGKMHSHNIFHHDLKTCNIMVKENDGSCNFTFLDFDKVSFSEKITVRMRVKNLTQINLSTPRRFNVADRIRFLKEYLTRCNLMDKKCDIVRAVVNLSKEEKILYVSLQGDVTEDW</sequence>
<proteinExistence type="predicted"/>
<dbReference type="InterPro" id="IPR008271">
    <property type="entry name" value="Ser/Thr_kinase_AS"/>
</dbReference>
<protein>
    <submittedName>
        <fullName evidence="2">Protein kinase</fullName>
    </submittedName>
</protein>
<dbReference type="PROSITE" id="PS00108">
    <property type="entry name" value="PROTEIN_KINASE_ST"/>
    <property type="match status" value="1"/>
</dbReference>
<dbReference type="AlphaFoldDB" id="A0A0B0EHE3"/>
<evidence type="ECO:0000256" key="1">
    <source>
        <dbReference type="SAM" id="MobiDB-lite"/>
    </source>
</evidence>
<evidence type="ECO:0000313" key="3">
    <source>
        <dbReference type="Proteomes" id="UP000030652"/>
    </source>
</evidence>
<feature type="compositionally biased region" description="Acidic residues" evidence="1">
    <location>
        <begin position="1"/>
        <end position="11"/>
    </location>
</feature>
<dbReference type="GO" id="GO:0004672">
    <property type="term" value="F:protein kinase activity"/>
    <property type="evidence" value="ECO:0007669"/>
    <property type="project" value="InterPro"/>
</dbReference>
<dbReference type="eggNOG" id="COG3642">
    <property type="taxonomic scope" value="Bacteria"/>
</dbReference>
<dbReference type="EMBL" id="JRYO01000158">
    <property type="protein sequence ID" value="KHE91984.1"/>
    <property type="molecule type" value="Genomic_DNA"/>
</dbReference>
<comment type="caution">
    <text evidence="2">The sequence shown here is derived from an EMBL/GenBank/DDBJ whole genome shotgun (WGS) entry which is preliminary data.</text>
</comment>
<gene>
    <name evidence="2" type="ORF">SCABRO_02246</name>
</gene>
<dbReference type="Gene3D" id="1.10.510.10">
    <property type="entry name" value="Transferase(Phosphotransferase) domain 1"/>
    <property type="match status" value="1"/>
</dbReference>
<reference evidence="2 3" key="1">
    <citation type="submission" date="2014-10" db="EMBL/GenBank/DDBJ databases">
        <title>Draft genome of anammox bacterium scalindua brodae, obtained using differential coverage binning of sequence data from two enrichment reactors.</title>
        <authorList>
            <person name="Speth D.R."/>
            <person name="Russ L."/>
            <person name="Kartal B."/>
            <person name="Op den Camp H.J."/>
            <person name="Dutilh B.E."/>
            <person name="Jetten M.S."/>
        </authorList>
    </citation>
    <scope>NUCLEOTIDE SEQUENCE [LARGE SCALE GENOMIC DNA]</scope>
    <source>
        <strain evidence="2">RU1</strain>
    </source>
</reference>
<keyword evidence="2" id="KW-0808">Transferase</keyword>